<feature type="region of interest" description="Disordered" evidence="1">
    <location>
        <begin position="50"/>
        <end position="90"/>
    </location>
</feature>
<sequence length="157" mass="17558">VMHWCSKVDKSCVERLVRCQNPPYLVAQILEMALVMISFLPKAENMNELQKMSSSVNEKSESRASTRLQPSPVGKPTALKRGMRESTDKVDRARWKNIQYQIGETSKFVEMIHQIARLEDGLPDQTVKDVEAYLGKAKEGTHGVTGEGSLLENAAPN</sequence>
<organism evidence="2 3">
    <name type="scientific">Ranitomeya imitator</name>
    <name type="common">mimic poison frog</name>
    <dbReference type="NCBI Taxonomy" id="111125"/>
    <lineage>
        <taxon>Eukaryota</taxon>
        <taxon>Metazoa</taxon>
        <taxon>Chordata</taxon>
        <taxon>Craniata</taxon>
        <taxon>Vertebrata</taxon>
        <taxon>Euteleostomi</taxon>
        <taxon>Amphibia</taxon>
        <taxon>Batrachia</taxon>
        <taxon>Anura</taxon>
        <taxon>Neobatrachia</taxon>
        <taxon>Hyloidea</taxon>
        <taxon>Dendrobatidae</taxon>
        <taxon>Dendrobatinae</taxon>
        <taxon>Ranitomeya</taxon>
    </lineage>
</organism>
<dbReference type="EMBL" id="CAUEEQ010022463">
    <property type="protein sequence ID" value="CAJ0944422.1"/>
    <property type="molecule type" value="Genomic_DNA"/>
</dbReference>
<proteinExistence type="predicted"/>
<feature type="non-terminal residue" evidence="2">
    <location>
        <position position="1"/>
    </location>
</feature>
<evidence type="ECO:0000313" key="3">
    <source>
        <dbReference type="Proteomes" id="UP001176940"/>
    </source>
</evidence>
<comment type="caution">
    <text evidence="2">The sequence shown here is derived from an EMBL/GenBank/DDBJ whole genome shotgun (WGS) entry which is preliminary data.</text>
</comment>
<gene>
    <name evidence="2" type="ORF">RIMI_LOCUS10414068</name>
</gene>
<dbReference type="Gene3D" id="1.20.920.20">
    <property type="match status" value="1"/>
</dbReference>
<evidence type="ECO:0000313" key="2">
    <source>
        <dbReference type="EMBL" id="CAJ0944422.1"/>
    </source>
</evidence>
<evidence type="ECO:0000256" key="1">
    <source>
        <dbReference type="SAM" id="MobiDB-lite"/>
    </source>
</evidence>
<keyword evidence="3" id="KW-1185">Reference proteome</keyword>
<accession>A0ABN9LKT3</accession>
<protein>
    <submittedName>
        <fullName evidence="2">Uncharacterized protein</fullName>
    </submittedName>
</protein>
<dbReference type="Proteomes" id="UP001176940">
    <property type="component" value="Unassembled WGS sequence"/>
</dbReference>
<name>A0ABN9LKT3_9NEOB</name>
<reference evidence="2" key="1">
    <citation type="submission" date="2023-07" db="EMBL/GenBank/DDBJ databases">
        <authorList>
            <person name="Stuckert A."/>
        </authorList>
    </citation>
    <scope>NUCLEOTIDE SEQUENCE</scope>
</reference>